<accession>A0A0D3KZU7</accession>
<keyword evidence="4" id="KW-0256">Endoplasmic reticulum</keyword>
<dbReference type="GeneID" id="17269317"/>
<protein>
    <recommendedName>
        <fullName evidence="12">Sec20 C-terminal domain-containing protein</fullName>
    </recommendedName>
</protein>
<proteinExistence type="inferred from homology"/>
<evidence type="ECO:0000313" key="13">
    <source>
        <dbReference type="EnsemblProtists" id="EOD41282"/>
    </source>
</evidence>
<comment type="subcellular location">
    <subcellularLocation>
        <location evidence="1">Endoplasmic reticulum membrane</location>
        <topology evidence="1">Single-pass type IV membrane protein</topology>
    </subcellularLocation>
</comment>
<evidence type="ECO:0000256" key="9">
    <source>
        <dbReference type="ARBA" id="ARBA00037934"/>
    </source>
</evidence>
<reference evidence="14" key="1">
    <citation type="journal article" date="2013" name="Nature">
        <title>Pan genome of the phytoplankton Emiliania underpins its global distribution.</title>
        <authorList>
            <person name="Read B.A."/>
            <person name="Kegel J."/>
            <person name="Klute M.J."/>
            <person name="Kuo A."/>
            <person name="Lefebvre S.C."/>
            <person name="Maumus F."/>
            <person name="Mayer C."/>
            <person name="Miller J."/>
            <person name="Monier A."/>
            <person name="Salamov A."/>
            <person name="Young J."/>
            <person name="Aguilar M."/>
            <person name="Claverie J.M."/>
            <person name="Frickenhaus S."/>
            <person name="Gonzalez K."/>
            <person name="Herman E.K."/>
            <person name="Lin Y.C."/>
            <person name="Napier J."/>
            <person name="Ogata H."/>
            <person name="Sarno A.F."/>
            <person name="Shmutz J."/>
            <person name="Schroeder D."/>
            <person name="de Vargas C."/>
            <person name="Verret F."/>
            <person name="von Dassow P."/>
            <person name="Valentin K."/>
            <person name="Van de Peer Y."/>
            <person name="Wheeler G."/>
            <person name="Dacks J.B."/>
            <person name="Delwiche C.F."/>
            <person name="Dyhrman S.T."/>
            <person name="Glockner G."/>
            <person name="John U."/>
            <person name="Richards T."/>
            <person name="Worden A.Z."/>
            <person name="Zhang X."/>
            <person name="Grigoriev I.V."/>
            <person name="Allen A.E."/>
            <person name="Bidle K."/>
            <person name="Borodovsky M."/>
            <person name="Bowler C."/>
            <person name="Brownlee C."/>
            <person name="Cock J.M."/>
            <person name="Elias M."/>
            <person name="Gladyshev V.N."/>
            <person name="Groth M."/>
            <person name="Guda C."/>
            <person name="Hadaegh A."/>
            <person name="Iglesias-Rodriguez M.D."/>
            <person name="Jenkins J."/>
            <person name="Jones B.M."/>
            <person name="Lawson T."/>
            <person name="Leese F."/>
            <person name="Lindquist E."/>
            <person name="Lobanov A."/>
            <person name="Lomsadze A."/>
            <person name="Malik S.B."/>
            <person name="Marsh M.E."/>
            <person name="Mackinder L."/>
            <person name="Mock T."/>
            <person name="Mueller-Roeber B."/>
            <person name="Pagarete A."/>
            <person name="Parker M."/>
            <person name="Probert I."/>
            <person name="Quesneville H."/>
            <person name="Raines C."/>
            <person name="Rensing S.A."/>
            <person name="Riano-Pachon D.M."/>
            <person name="Richier S."/>
            <person name="Rokitta S."/>
            <person name="Shiraiwa Y."/>
            <person name="Soanes D.M."/>
            <person name="van der Giezen M."/>
            <person name="Wahlund T.M."/>
            <person name="Williams B."/>
            <person name="Wilson W."/>
            <person name="Wolfe G."/>
            <person name="Wurch L.L."/>
        </authorList>
    </citation>
    <scope>NUCLEOTIDE SEQUENCE</scope>
</reference>
<feature type="region of interest" description="Disordered" evidence="10">
    <location>
        <begin position="120"/>
        <end position="142"/>
    </location>
</feature>
<evidence type="ECO:0000313" key="14">
    <source>
        <dbReference type="Proteomes" id="UP000013827"/>
    </source>
</evidence>
<evidence type="ECO:0000256" key="1">
    <source>
        <dbReference type="ARBA" id="ARBA00004163"/>
    </source>
</evidence>
<keyword evidence="5" id="KW-0931">ER-Golgi transport</keyword>
<dbReference type="EnsemblProtists" id="EOD41282">
    <property type="protein sequence ID" value="EOD41282"/>
    <property type="gene ID" value="EMIHUDRAFT_199571"/>
</dbReference>
<dbReference type="STRING" id="2903.R1EL85"/>
<evidence type="ECO:0000259" key="12">
    <source>
        <dbReference type="Pfam" id="PF03908"/>
    </source>
</evidence>
<keyword evidence="8 11" id="KW-0472">Membrane</keyword>
<comment type="similarity">
    <text evidence="9">Belongs to the SEC20 family.</text>
</comment>
<organism evidence="13 14">
    <name type="scientific">Emiliania huxleyi (strain CCMP1516)</name>
    <dbReference type="NCBI Taxonomy" id="280463"/>
    <lineage>
        <taxon>Eukaryota</taxon>
        <taxon>Haptista</taxon>
        <taxon>Haptophyta</taxon>
        <taxon>Prymnesiophyceae</taxon>
        <taxon>Isochrysidales</taxon>
        <taxon>Noelaerhabdaceae</taxon>
        <taxon>Emiliania</taxon>
    </lineage>
</organism>
<dbReference type="InterPro" id="IPR005606">
    <property type="entry name" value="Sec20"/>
</dbReference>
<dbReference type="Proteomes" id="UP000013827">
    <property type="component" value="Unassembled WGS sequence"/>
</dbReference>
<dbReference type="PaxDb" id="2903-EOD23741"/>
<evidence type="ECO:0000256" key="3">
    <source>
        <dbReference type="ARBA" id="ARBA00022692"/>
    </source>
</evidence>
<dbReference type="eggNOG" id="ENOG502QUTT">
    <property type="taxonomic scope" value="Eukaryota"/>
</dbReference>
<dbReference type="RefSeq" id="XP_005776170.1">
    <property type="nucleotide sequence ID" value="XM_005776113.1"/>
</dbReference>
<dbReference type="KEGG" id="ehx:EMIHUDRAFT_199571"/>
<dbReference type="GO" id="GO:0031201">
    <property type="term" value="C:SNARE complex"/>
    <property type="evidence" value="ECO:0007669"/>
    <property type="project" value="TreeGrafter"/>
</dbReference>
<evidence type="ECO:0000256" key="6">
    <source>
        <dbReference type="ARBA" id="ARBA00022989"/>
    </source>
</evidence>
<sequence>MVAAVFTESSLSLVQLEQTVLRELVRLAERNAAQPLSLAELQSAAPLLRRKLRQHSEAVEELSELARAHEIPADQAEAGARVARHQAEGGRLADSLRELGTRVQAQRPQQEAAARAELLMGGRGGGDGALDQGGTGRPEGLGDRVAVASARDTTETLSRTQKLMAEELQRSDATLRSLNTQSRSMQDTLQEHRAIVGSLNASRRALARLKRRDFTDRILLAAGLFFYCLVVLYIVKRRLGFAGWRLFSLFGAPPGPDLHADTAHAADDACQVPEGLDRVGACISE</sequence>
<dbReference type="AlphaFoldDB" id="A0A0D3KZU7"/>
<dbReference type="GeneID" id="17286552"/>
<reference evidence="13" key="2">
    <citation type="submission" date="2024-10" db="UniProtKB">
        <authorList>
            <consortium name="EnsemblProtists"/>
        </authorList>
    </citation>
    <scope>IDENTIFICATION</scope>
</reference>
<dbReference type="PANTHER" id="PTHR12825:SF0">
    <property type="entry name" value="VESICLE TRANSPORT PROTEIN SEC20"/>
    <property type="match status" value="1"/>
</dbReference>
<dbReference type="GO" id="GO:0006890">
    <property type="term" value="P:retrograde vesicle-mediated transport, Golgi to endoplasmic reticulum"/>
    <property type="evidence" value="ECO:0007669"/>
    <property type="project" value="InterPro"/>
</dbReference>
<dbReference type="EnsemblProtists" id="EOD23741">
    <property type="protein sequence ID" value="EOD23741"/>
    <property type="gene ID" value="EMIHUDRAFT_116201"/>
</dbReference>
<dbReference type="GO" id="GO:0005789">
    <property type="term" value="C:endoplasmic reticulum membrane"/>
    <property type="evidence" value="ECO:0007669"/>
    <property type="project" value="UniProtKB-SubCell"/>
</dbReference>
<keyword evidence="2" id="KW-0813">Transport</keyword>
<dbReference type="PANTHER" id="PTHR12825">
    <property type="entry name" value="BNIP1-RELATED"/>
    <property type="match status" value="1"/>
</dbReference>
<keyword evidence="6 11" id="KW-1133">Transmembrane helix</keyword>
<dbReference type="Pfam" id="PF03908">
    <property type="entry name" value="Sec20"/>
    <property type="match status" value="1"/>
</dbReference>
<evidence type="ECO:0000256" key="10">
    <source>
        <dbReference type="SAM" id="MobiDB-lite"/>
    </source>
</evidence>
<evidence type="ECO:0000256" key="2">
    <source>
        <dbReference type="ARBA" id="ARBA00022448"/>
    </source>
</evidence>
<name>A0A0D3KZU7_EMIH1</name>
<dbReference type="RefSeq" id="XP_005793711.1">
    <property type="nucleotide sequence ID" value="XM_005793654.1"/>
</dbReference>
<evidence type="ECO:0000256" key="7">
    <source>
        <dbReference type="ARBA" id="ARBA00023054"/>
    </source>
</evidence>
<dbReference type="KEGG" id="ehx:EMIHUDRAFT_116201"/>
<keyword evidence="7" id="KW-0175">Coiled coil</keyword>
<keyword evidence="14" id="KW-1185">Reference proteome</keyword>
<feature type="domain" description="Sec20 C-terminal" evidence="12">
    <location>
        <begin position="150"/>
        <end position="239"/>
    </location>
</feature>
<feature type="transmembrane region" description="Helical" evidence="11">
    <location>
        <begin position="218"/>
        <end position="235"/>
    </location>
</feature>
<dbReference type="GO" id="GO:0005484">
    <property type="term" value="F:SNAP receptor activity"/>
    <property type="evidence" value="ECO:0007669"/>
    <property type="project" value="InterPro"/>
</dbReference>
<dbReference type="InterPro" id="IPR056173">
    <property type="entry name" value="Sec20_C"/>
</dbReference>
<evidence type="ECO:0000256" key="8">
    <source>
        <dbReference type="ARBA" id="ARBA00023136"/>
    </source>
</evidence>
<feature type="compositionally biased region" description="Gly residues" evidence="10">
    <location>
        <begin position="121"/>
        <end position="139"/>
    </location>
</feature>
<evidence type="ECO:0000256" key="11">
    <source>
        <dbReference type="SAM" id="Phobius"/>
    </source>
</evidence>
<keyword evidence="3 11" id="KW-0812">Transmembrane</keyword>
<evidence type="ECO:0000256" key="4">
    <source>
        <dbReference type="ARBA" id="ARBA00022824"/>
    </source>
</evidence>
<evidence type="ECO:0000256" key="5">
    <source>
        <dbReference type="ARBA" id="ARBA00022892"/>
    </source>
</evidence>
<dbReference type="HOGENOM" id="CLU_978051_0_0_1"/>